<proteinExistence type="predicted"/>
<evidence type="ECO:0000256" key="1">
    <source>
        <dbReference type="SAM" id="MobiDB-lite"/>
    </source>
</evidence>
<organism evidence="2 3">
    <name type="scientific">Tetragonisca angustula</name>
    <dbReference type="NCBI Taxonomy" id="166442"/>
    <lineage>
        <taxon>Eukaryota</taxon>
        <taxon>Metazoa</taxon>
        <taxon>Ecdysozoa</taxon>
        <taxon>Arthropoda</taxon>
        <taxon>Hexapoda</taxon>
        <taxon>Insecta</taxon>
        <taxon>Pterygota</taxon>
        <taxon>Neoptera</taxon>
        <taxon>Endopterygota</taxon>
        <taxon>Hymenoptera</taxon>
        <taxon>Apocrita</taxon>
        <taxon>Aculeata</taxon>
        <taxon>Apoidea</taxon>
        <taxon>Anthophila</taxon>
        <taxon>Apidae</taxon>
        <taxon>Tetragonisca</taxon>
    </lineage>
</organism>
<dbReference type="EMBL" id="JAWNGG020000081">
    <property type="protein sequence ID" value="KAK9303170.1"/>
    <property type="molecule type" value="Genomic_DNA"/>
</dbReference>
<accession>A0AAW0ZZG2</accession>
<dbReference type="Proteomes" id="UP001432146">
    <property type="component" value="Unassembled WGS sequence"/>
</dbReference>
<protein>
    <submittedName>
        <fullName evidence="2">Uncharacterized protein</fullName>
    </submittedName>
</protein>
<gene>
    <name evidence="2" type="ORF">QLX08_004962</name>
</gene>
<comment type="caution">
    <text evidence="2">The sequence shown here is derived from an EMBL/GenBank/DDBJ whole genome shotgun (WGS) entry which is preliminary data.</text>
</comment>
<dbReference type="AlphaFoldDB" id="A0AAW0ZZG2"/>
<keyword evidence="3" id="KW-1185">Reference proteome</keyword>
<feature type="region of interest" description="Disordered" evidence="1">
    <location>
        <begin position="1"/>
        <end position="36"/>
    </location>
</feature>
<evidence type="ECO:0000313" key="2">
    <source>
        <dbReference type="EMBL" id="KAK9303170.1"/>
    </source>
</evidence>
<reference evidence="2 3" key="1">
    <citation type="submission" date="2024-05" db="EMBL/GenBank/DDBJ databases">
        <title>The nuclear and mitochondrial genome assemblies of Tetragonisca angustula (Apidae: Meliponini), a tiny yet remarkable pollinator in the Neotropics.</title>
        <authorList>
            <person name="Ferrari R."/>
            <person name="Ricardo P.C."/>
            <person name="Dias F.C."/>
            <person name="Araujo N.S."/>
            <person name="Soares D.O."/>
            <person name="Zhou Q.-S."/>
            <person name="Zhu C.-D."/>
            <person name="Coutinho L."/>
            <person name="Airas M.C."/>
            <person name="Batista T.M."/>
        </authorList>
    </citation>
    <scope>NUCLEOTIDE SEQUENCE [LARGE SCALE GENOMIC DNA]</scope>
    <source>
        <strain evidence="2">ASF017062</strain>
        <tissue evidence="2">Abdomen</tissue>
    </source>
</reference>
<sequence length="130" mass="14756">MEGFAASVALKETETVEGTGTQQKEEQRPRFNSSRTSSEILDVAQMETKCWFVTECCIGGHLIPNTVCKTSGDHTMYKDSLELKLSEKHFQNSVVSGFTGKRILFNTSKDSFPCFYLHWKQSVQKHAQRN</sequence>
<name>A0AAW0ZZG2_9HYME</name>
<evidence type="ECO:0000313" key="3">
    <source>
        <dbReference type="Proteomes" id="UP001432146"/>
    </source>
</evidence>